<dbReference type="Gene3D" id="3.40.50.150">
    <property type="entry name" value="Vaccinia Virus protein VP39"/>
    <property type="match status" value="1"/>
</dbReference>
<feature type="region of interest" description="Disordered" evidence="2">
    <location>
        <begin position="1933"/>
        <end position="1952"/>
    </location>
</feature>
<feature type="compositionally biased region" description="Gly residues" evidence="2">
    <location>
        <begin position="587"/>
        <end position="625"/>
    </location>
</feature>
<dbReference type="InterPro" id="IPR029063">
    <property type="entry name" value="SAM-dependent_MTases_sf"/>
</dbReference>
<dbReference type="RefSeq" id="WP_226937172.1">
    <property type="nucleotide sequence ID" value="NZ_JACDXX010000019.1"/>
</dbReference>
<dbReference type="Pfam" id="PF13871">
    <property type="entry name" value="Helicase_C_4"/>
    <property type="match status" value="1"/>
</dbReference>
<dbReference type="EMBL" id="JACDXX010000019">
    <property type="protein sequence ID" value="MCB5411721.1"/>
    <property type="molecule type" value="Genomic_DNA"/>
</dbReference>
<name>A0ABS8CQP9_9RHOB</name>
<evidence type="ECO:0000256" key="1">
    <source>
        <dbReference type="ARBA" id="ARBA00006992"/>
    </source>
</evidence>
<comment type="caution">
    <text evidence="5">The sequence shown here is derived from an EMBL/GenBank/DDBJ whole genome shotgun (WGS) entry which is preliminary data.</text>
</comment>
<dbReference type="Proteomes" id="UP001198571">
    <property type="component" value="Unassembled WGS sequence"/>
</dbReference>
<feature type="compositionally biased region" description="Low complexity" evidence="2">
    <location>
        <begin position="558"/>
        <end position="567"/>
    </location>
</feature>
<comment type="similarity">
    <text evidence="1">Belongs to the SBNO family.</text>
</comment>
<protein>
    <submittedName>
        <fullName evidence="5">Strawberry notch family protein</fullName>
    </submittedName>
</protein>
<evidence type="ECO:0000259" key="4">
    <source>
        <dbReference type="Pfam" id="PF13872"/>
    </source>
</evidence>
<accession>A0ABS8CQP9</accession>
<evidence type="ECO:0000313" key="6">
    <source>
        <dbReference type="Proteomes" id="UP001198571"/>
    </source>
</evidence>
<dbReference type="Pfam" id="PF13872">
    <property type="entry name" value="AAA_34"/>
    <property type="match status" value="1"/>
</dbReference>
<evidence type="ECO:0000256" key="2">
    <source>
        <dbReference type="SAM" id="MobiDB-lite"/>
    </source>
</evidence>
<feature type="compositionally biased region" description="Pro residues" evidence="2">
    <location>
        <begin position="629"/>
        <end position="639"/>
    </location>
</feature>
<gene>
    <name evidence="5" type="ORF">H0485_17145</name>
</gene>
<feature type="compositionally biased region" description="Pro residues" evidence="2">
    <location>
        <begin position="649"/>
        <end position="663"/>
    </location>
</feature>
<evidence type="ECO:0000259" key="3">
    <source>
        <dbReference type="Pfam" id="PF13871"/>
    </source>
</evidence>
<feature type="domain" description="Strawberry notch helicase C" evidence="3">
    <location>
        <begin position="1231"/>
        <end position="1386"/>
    </location>
</feature>
<feature type="region of interest" description="Disordered" evidence="2">
    <location>
        <begin position="2209"/>
        <end position="2249"/>
    </location>
</feature>
<dbReference type="PRINTS" id="PR00507">
    <property type="entry name" value="N12N6MTFRASE"/>
</dbReference>
<dbReference type="InterPro" id="IPR026937">
    <property type="entry name" value="SBNO_Helicase_C_dom"/>
</dbReference>
<feature type="region of interest" description="Disordered" evidence="2">
    <location>
        <begin position="554"/>
        <end position="667"/>
    </location>
</feature>
<dbReference type="SUPFAM" id="SSF53335">
    <property type="entry name" value="S-adenosyl-L-methionine-dependent methyltransferases"/>
    <property type="match status" value="1"/>
</dbReference>
<feature type="compositionally biased region" description="Basic and acidic residues" evidence="2">
    <location>
        <begin position="2209"/>
        <end position="2224"/>
    </location>
</feature>
<feature type="compositionally biased region" description="Basic and acidic residues" evidence="2">
    <location>
        <begin position="162"/>
        <end position="174"/>
    </location>
</feature>
<dbReference type="PROSITE" id="PS00092">
    <property type="entry name" value="N6_MTASE"/>
    <property type="match status" value="1"/>
</dbReference>
<dbReference type="InterPro" id="IPR002052">
    <property type="entry name" value="DNA_methylase_N6_adenine_CS"/>
</dbReference>
<organism evidence="5 6">
    <name type="scientific">Pseudogemmobacter faecipullorum</name>
    <dbReference type="NCBI Taxonomy" id="2755041"/>
    <lineage>
        <taxon>Bacteria</taxon>
        <taxon>Pseudomonadati</taxon>
        <taxon>Pseudomonadota</taxon>
        <taxon>Alphaproteobacteria</taxon>
        <taxon>Rhodobacterales</taxon>
        <taxon>Paracoccaceae</taxon>
        <taxon>Pseudogemmobacter</taxon>
    </lineage>
</organism>
<sequence>MSVVHIPRAEGRISGFPVPPNRFDGQSIGLAVSIDERISDFSSVVSTLRRAANAQGTPIVGELRMASGERVFGMRMPADPAQLFIQIGLRPDDVRRSMNAVDLRDRGEVFSRFEAGARHYDEAGEGLFAPRELTWNVRGRIITQRMFGRTIETPDGPLADFGRNEDGRRNDAGERAPLFGKASTPQDWSIIARSVIARIDRDRIERISGRDMLNLYDAALGETGAISKDAFRELIEEEMAGSIAARNAQGRPTAHRFSTALPAHEDRGGTRLVLAQFSTPPAIGQIAAEYLKPNGKVVLEPSIGNGVLSAPTAQYGGLVMGLELDEARAARATRALNRGESMSIVKVGDAFEPQSYPSSPAHPEGLYDAALINPPYKRLANEEDDTTKRQVYLRSLDVNLTTNYAELLVAAQAVDRIRPGGAAVLVMPANMLDPTMVMPKQRQTHNMLNMAFERVEAVALDASLYRAMGANFPTVVYFCEGKREQGNVPEMGQLPAMLPASYPIAASYSDFFQAADQIIARSQVEVLSEAEAENNRVAFAAARAGAPVIQITQPEPAPAAGQGAGEPVARPDPQPEPPIATPEPPVGGAGPSSGVSGPSGSGGAGSPSGGASGPAGGSGGAGGGRPTAPVQPDPIVPPKTEPDPEPEPDPVAPAPVEPEPFSAPPKEDELALPANYHVLDNFDDDALTVSYTPFTPKSAGSVVIERALEGATYAALRHVVSHKGDLGRYVASKLNYDPEYLLSDQGPLNGAQIDALALSFFNREQKRATIVGDLMGVGKGRTMAAHAYNGLLEGRAVLMMSNKPHLFRDLAVRDLKAISGRDFKDLLESKVARPFIMNSTEEAALTEKDGKTVVFQTMAAERNMAKEKGEVSQDYNLVMSSYSQFQTAAGVWKADAITEWIKEAARRNPENPPVLLLDEVHEAAGPDSRTGIIMRRMLDEAEKVGAEIVFSSATSMKSGKNIGIYRQALPETGLSIEQLTGIIEQNPFAMQEVLSTEMARSGALIQRKLSSAGVRRDMRLLADVDPEKLDEARVMTDDLAEFLREAISMGQDIKEAAIRQAKSQFGGLLSGSSIENKMTVDTVSPAASFDAISRYYLISMKARFAEDLLREITAAGEKATVLQEFTGDSVTEFLLETNGYNPRSALPKEGVVVNEHPNIGHVVKRMAERMLEVKGTDAMGNAIGFKVQGFDGWLADFTERVNGSGFEKWRVNSFDAVREACENLGMTFEDISGRKFEIMTEGDKVIVRNREIPTKMAVADRFNNGKTDVLMLTSAAATGMSLQNSPTEGVDLRTRAMLFLSFLKNIASHTQAEGRIDRTGQLTPPHYVIPNTGFVADDRLASLFNRGSRNLSSMTSGSRENDRTIEEAVDLLNPVGDMAVRAVLRQNPDLAETLGIPVGKSGEIDAGDLGRKLLGRAFILGATESQDVLADVDLMAKTILQDLEAQGENPLKIGRYDWKAEIETIEVLHDGDENSLSLADQPLSLVEIRRQEQREVMAARGVIERITETAQKAETSFQTIEEQFRISAAMKPRKMHYQADAWDFDHKLFDGLAGRQSMEGKLVNDAAFEMETPAVVLNALQRAFANERLMLVRMQGKPNNYEPNSDEFKELIEKAADGLRKKYQPRDEHGRVDQHTLEGKRLLADEEGKQIIDFLNQRGADGKPRKEVESLERAVRMTMRRTEQVHRLMEFSKVVEPGRLISINTKALDSMVAGRLGELYRQAEFSEEDRMGQWIPAVVISAKIDSDSPTTLSKNNMRIFVPGEAGAFQVSFSELRSNLAFRGGEQENAVETFRAFADDAYRQLVSGSESAATVMKEWLGENVHRFSGIIKEYSQAARYANDAEDEAQLTRIVDKEGRQGAGAKLFTDISECLPRGFVTRKRFGLMGNLFTAMSAVTASNSREKNLGEKAVITDRDGNNVNVILLNESGQKNAVERVKQKEKSRSHPRPDLRGSREAIMAEIELNLLVLSRGYQNIFSRTRELRADEQQTLNSALGKMFPDTFGTPAGQAYLNRNGGDVLHRLMAKLKSDVTYPASTLLGGDLWRSISDEQSRKVKESKGRMQFEAPASYTVMNRGGDGPEGMVSVTSTLSALTIARGLSTLDDRQAVLMYGDDGLRLVMRKTHPLAQSGEFSDLVQNANETIYLDGSSAKMTRGTMAFTATKDNEQALARVAEFVAKASAGSESVPLGGGFSRNIHAAAVAVADEFKKEQEKALRAEKQREADPQPSTRDMDAAPDQPPPRVSMGLGS</sequence>
<keyword evidence="6" id="KW-1185">Reference proteome</keyword>
<dbReference type="InterPro" id="IPR026741">
    <property type="entry name" value="SNO"/>
</dbReference>
<dbReference type="PANTHER" id="PTHR12706:SF30">
    <property type="entry name" value="PROTEIN STRAWBERRY NOTCH-RELATED"/>
    <property type="match status" value="1"/>
</dbReference>
<proteinExistence type="inferred from homology"/>
<evidence type="ECO:0000313" key="5">
    <source>
        <dbReference type="EMBL" id="MCB5411721.1"/>
    </source>
</evidence>
<dbReference type="InterPro" id="IPR027417">
    <property type="entry name" value="P-loop_NTPase"/>
</dbReference>
<reference evidence="5 6" key="1">
    <citation type="submission" date="2020-07" db="EMBL/GenBank/DDBJ databases">
        <title>Pseudogemmobacter sp. nov., isolated from poultry manure in Taiwan.</title>
        <authorList>
            <person name="Lin S.-Y."/>
            <person name="Tang Y.-S."/>
            <person name="Young C.-C."/>
        </authorList>
    </citation>
    <scope>NUCLEOTIDE SEQUENCE [LARGE SCALE GENOMIC DNA]</scope>
    <source>
        <strain evidence="5 6">CC-YST710</strain>
    </source>
</reference>
<dbReference type="PANTHER" id="PTHR12706">
    <property type="entry name" value="STRAWBERRY NOTCH-RELATED"/>
    <property type="match status" value="1"/>
</dbReference>
<feature type="region of interest" description="Disordered" evidence="2">
    <location>
        <begin position="153"/>
        <end position="181"/>
    </location>
</feature>
<dbReference type="InterPro" id="IPR039187">
    <property type="entry name" value="SNO_AAA"/>
</dbReference>
<feature type="compositionally biased region" description="Pro residues" evidence="2">
    <location>
        <begin position="570"/>
        <end position="585"/>
    </location>
</feature>
<dbReference type="SUPFAM" id="SSF52540">
    <property type="entry name" value="P-loop containing nucleoside triphosphate hydrolases"/>
    <property type="match status" value="2"/>
</dbReference>
<dbReference type="Gene3D" id="3.40.50.300">
    <property type="entry name" value="P-loop containing nucleotide triphosphate hydrolases"/>
    <property type="match status" value="1"/>
</dbReference>
<feature type="domain" description="Strawberry notch AAA" evidence="4">
    <location>
        <begin position="761"/>
        <end position="1017"/>
    </location>
</feature>